<dbReference type="InterPro" id="IPR011989">
    <property type="entry name" value="ARM-like"/>
</dbReference>
<dbReference type="Gene3D" id="1.25.10.10">
    <property type="entry name" value="Leucine-rich Repeat Variant"/>
    <property type="match status" value="2"/>
</dbReference>
<dbReference type="SUPFAM" id="SSF48371">
    <property type="entry name" value="ARM repeat"/>
    <property type="match status" value="1"/>
</dbReference>
<sequence>MTLADAARLAILALLVAACVFGLLTIGSRFVRRARERRRTRLAAPARRMLLALAAGDDDPDLVERLAAVEPQVWNAVEPAAVAMLGKVRGEAHAALVMVFVRRGAGERARRDLHRWGAVRRARAAEVLGNLGARNAVGDLCALLQDPDPDVRVVAARALGRIGDPTAAERLLHSVAGRRGVPPQLVAHALIKLGIAAQGEVVAALESRHDIVRAAAVEALGLIGAAGTAHEVERRLREDTSFEVRMRAVRALGRLGSRAALQPLIDASNDDLPVPLRAEAAEALGDLGSPAAAAHLGTLLCDPNYRVAHNAARALLKLGKKGFATLNEVAARPDIGAVPDRSAAHALEALAIAALEEERRAHAAAPVREPDPPAEAPATSSLWEAVSSGRRFSP</sequence>
<dbReference type="AlphaFoldDB" id="A0A8J3YUN9"/>
<dbReference type="RefSeq" id="WP_203905632.1">
    <property type="nucleotide sequence ID" value="NZ_BOPF01000069.1"/>
</dbReference>
<evidence type="ECO:0000313" key="4">
    <source>
        <dbReference type="Proteomes" id="UP000619260"/>
    </source>
</evidence>
<feature type="transmembrane region" description="Helical" evidence="2">
    <location>
        <begin position="6"/>
        <end position="31"/>
    </location>
</feature>
<dbReference type="InterPro" id="IPR016024">
    <property type="entry name" value="ARM-type_fold"/>
</dbReference>
<keyword evidence="4" id="KW-1185">Reference proteome</keyword>
<dbReference type="PANTHER" id="PTHR12697">
    <property type="entry name" value="PBS LYASE HEAT-LIKE PROTEIN"/>
    <property type="match status" value="1"/>
</dbReference>
<keyword evidence="2" id="KW-0812">Transmembrane</keyword>
<dbReference type="SMART" id="SM00567">
    <property type="entry name" value="EZ_HEAT"/>
    <property type="match status" value="5"/>
</dbReference>
<evidence type="ECO:0008006" key="5">
    <source>
        <dbReference type="Google" id="ProtNLM"/>
    </source>
</evidence>
<keyword evidence="2" id="KW-1133">Transmembrane helix</keyword>
<comment type="caution">
    <text evidence="3">The sequence shown here is derived from an EMBL/GenBank/DDBJ whole genome shotgun (WGS) entry which is preliminary data.</text>
</comment>
<feature type="region of interest" description="Disordered" evidence="1">
    <location>
        <begin position="360"/>
        <end position="394"/>
    </location>
</feature>
<dbReference type="Proteomes" id="UP000619260">
    <property type="component" value="Unassembled WGS sequence"/>
</dbReference>
<evidence type="ECO:0000256" key="2">
    <source>
        <dbReference type="SAM" id="Phobius"/>
    </source>
</evidence>
<gene>
    <name evidence="3" type="ORF">Val02_91200</name>
</gene>
<name>A0A8J3YUN9_9ACTN</name>
<dbReference type="PANTHER" id="PTHR12697:SF5">
    <property type="entry name" value="DEOXYHYPUSINE HYDROXYLASE"/>
    <property type="match status" value="1"/>
</dbReference>
<dbReference type="InterPro" id="IPR004155">
    <property type="entry name" value="PBS_lyase_HEAT"/>
</dbReference>
<reference evidence="3" key="1">
    <citation type="submission" date="2021-01" db="EMBL/GenBank/DDBJ databases">
        <title>Whole genome shotgun sequence of Virgisporangium aliadipatigenens NBRC 105644.</title>
        <authorList>
            <person name="Komaki H."/>
            <person name="Tamura T."/>
        </authorList>
    </citation>
    <scope>NUCLEOTIDE SEQUENCE</scope>
    <source>
        <strain evidence="3">NBRC 105644</strain>
    </source>
</reference>
<accession>A0A8J3YUN9</accession>
<evidence type="ECO:0000256" key="1">
    <source>
        <dbReference type="SAM" id="MobiDB-lite"/>
    </source>
</evidence>
<protein>
    <recommendedName>
        <fullName evidence="5">HEAT repeat domain-containing protein</fullName>
    </recommendedName>
</protein>
<dbReference type="GO" id="GO:0016491">
    <property type="term" value="F:oxidoreductase activity"/>
    <property type="evidence" value="ECO:0007669"/>
    <property type="project" value="TreeGrafter"/>
</dbReference>
<dbReference type="EMBL" id="BOPF01000069">
    <property type="protein sequence ID" value="GIJ52234.1"/>
    <property type="molecule type" value="Genomic_DNA"/>
</dbReference>
<dbReference type="Pfam" id="PF03130">
    <property type="entry name" value="HEAT_PBS"/>
    <property type="match status" value="1"/>
</dbReference>
<dbReference type="Pfam" id="PF13646">
    <property type="entry name" value="HEAT_2"/>
    <property type="match status" value="2"/>
</dbReference>
<proteinExistence type="predicted"/>
<organism evidence="3 4">
    <name type="scientific">Virgisporangium aliadipatigenens</name>
    <dbReference type="NCBI Taxonomy" id="741659"/>
    <lineage>
        <taxon>Bacteria</taxon>
        <taxon>Bacillati</taxon>
        <taxon>Actinomycetota</taxon>
        <taxon>Actinomycetes</taxon>
        <taxon>Micromonosporales</taxon>
        <taxon>Micromonosporaceae</taxon>
        <taxon>Virgisporangium</taxon>
    </lineage>
</organism>
<evidence type="ECO:0000313" key="3">
    <source>
        <dbReference type="EMBL" id="GIJ52234.1"/>
    </source>
</evidence>
<keyword evidence="2" id="KW-0472">Membrane</keyword>